<name>A0A7Z0VIH4_9GAMM</name>
<keyword evidence="6" id="KW-0378">Hydrolase</keyword>
<evidence type="ECO:0000256" key="2">
    <source>
        <dbReference type="SAM" id="MobiDB-lite"/>
    </source>
</evidence>
<dbReference type="PANTHER" id="PTHR44757">
    <property type="entry name" value="DIGUANYLATE CYCLASE DGCP"/>
    <property type="match status" value="1"/>
</dbReference>
<accession>A0A7Z0VIH4</accession>
<dbReference type="Proteomes" id="UP000094769">
    <property type="component" value="Unassembled WGS sequence"/>
</dbReference>
<dbReference type="SUPFAM" id="SSF141868">
    <property type="entry name" value="EAL domain-like"/>
    <property type="match status" value="1"/>
</dbReference>
<dbReference type="CDD" id="cd01949">
    <property type="entry name" value="GGDEF"/>
    <property type="match status" value="1"/>
</dbReference>
<keyword evidence="7" id="KW-1185">Reference proteome</keyword>
<proteinExistence type="predicted"/>
<dbReference type="CDD" id="cd01948">
    <property type="entry name" value="EAL"/>
    <property type="match status" value="1"/>
</dbReference>
<dbReference type="InterPro" id="IPR035965">
    <property type="entry name" value="PAS-like_dom_sf"/>
</dbReference>
<comment type="caution">
    <text evidence="6">The sequence shown here is derived from an EMBL/GenBank/DDBJ whole genome shotgun (WGS) entry which is preliminary data.</text>
</comment>
<dbReference type="InterPro" id="IPR000160">
    <property type="entry name" value="GGDEF_dom"/>
</dbReference>
<feature type="domain" description="GGDEF" evidence="5">
    <location>
        <begin position="189"/>
        <end position="322"/>
    </location>
</feature>
<dbReference type="SMART" id="SM00091">
    <property type="entry name" value="PAS"/>
    <property type="match status" value="1"/>
</dbReference>
<feature type="compositionally biased region" description="Basic residues" evidence="2">
    <location>
        <begin position="1"/>
        <end position="26"/>
    </location>
</feature>
<evidence type="ECO:0000259" key="5">
    <source>
        <dbReference type="PROSITE" id="PS50887"/>
    </source>
</evidence>
<dbReference type="SUPFAM" id="SSF55785">
    <property type="entry name" value="PYP-like sensor domain (PAS domain)"/>
    <property type="match status" value="1"/>
</dbReference>
<protein>
    <submittedName>
        <fullName evidence="6">Cyclic di-GMP phosphodiesterase Gmr</fullName>
        <ecNumber evidence="6">3.1.4.52</ecNumber>
    </submittedName>
</protein>
<organism evidence="6 7">
    <name type="scientific">Candidatus Thiodiazotropha endolucinida</name>
    <dbReference type="NCBI Taxonomy" id="1655433"/>
    <lineage>
        <taxon>Bacteria</taxon>
        <taxon>Pseudomonadati</taxon>
        <taxon>Pseudomonadota</taxon>
        <taxon>Gammaproteobacteria</taxon>
        <taxon>Chromatiales</taxon>
        <taxon>Sedimenticolaceae</taxon>
        <taxon>Candidatus Thiodiazotropha</taxon>
    </lineage>
</organism>
<reference evidence="6 7" key="1">
    <citation type="submission" date="2016-06" db="EMBL/GenBank/DDBJ databases">
        <title>Genome sequence of endosymbiont of Candidatus Endolucinida thiodiazotropha.</title>
        <authorList>
            <person name="Poehlein A."/>
            <person name="Koenig S."/>
            <person name="Heiden S.E."/>
            <person name="Thuermer A."/>
            <person name="Voget S."/>
            <person name="Daniel R."/>
            <person name="Markert S."/>
            <person name="Gros O."/>
            <person name="Schweder T."/>
        </authorList>
    </citation>
    <scope>NUCLEOTIDE SEQUENCE [LARGE SCALE GENOMIC DNA]</scope>
    <source>
        <strain evidence="6 7">COS</strain>
    </source>
</reference>
<dbReference type="InterPro" id="IPR001610">
    <property type="entry name" value="PAC"/>
</dbReference>
<dbReference type="SMART" id="SM00052">
    <property type="entry name" value="EAL"/>
    <property type="match status" value="1"/>
</dbReference>
<dbReference type="AlphaFoldDB" id="A0A7Z0VIH4"/>
<evidence type="ECO:0000313" key="6">
    <source>
        <dbReference type="EMBL" id="ODJ86223.1"/>
    </source>
</evidence>
<dbReference type="EMBL" id="MARB01000025">
    <property type="protein sequence ID" value="ODJ86223.1"/>
    <property type="molecule type" value="Genomic_DNA"/>
</dbReference>
<dbReference type="EC" id="3.1.4.52" evidence="6"/>
<dbReference type="Pfam" id="PF00563">
    <property type="entry name" value="EAL"/>
    <property type="match status" value="1"/>
</dbReference>
<dbReference type="InterPro" id="IPR052155">
    <property type="entry name" value="Biofilm_reg_signaling"/>
</dbReference>
<dbReference type="InterPro" id="IPR000014">
    <property type="entry name" value="PAS"/>
</dbReference>
<dbReference type="OrthoDB" id="1316910at2"/>
<dbReference type="Gene3D" id="3.30.70.270">
    <property type="match status" value="1"/>
</dbReference>
<dbReference type="Pfam" id="PF00990">
    <property type="entry name" value="GGDEF"/>
    <property type="match status" value="1"/>
</dbReference>
<evidence type="ECO:0000313" key="7">
    <source>
        <dbReference type="Proteomes" id="UP000094769"/>
    </source>
</evidence>
<dbReference type="InterPro" id="IPR043128">
    <property type="entry name" value="Rev_trsase/Diguanyl_cyclase"/>
</dbReference>
<dbReference type="PROSITE" id="PS50883">
    <property type="entry name" value="EAL"/>
    <property type="match status" value="1"/>
</dbReference>
<dbReference type="NCBIfam" id="TIGR00229">
    <property type="entry name" value="sensory_box"/>
    <property type="match status" value="1"/>
</dbReference>
<dbReference type="FunFam" id="3.30.70.270:FF:000001">
    <property type="entry name" value="Diguanylate cyclase domain protein"/>
    <property type="match status" value="1"/>
</dbReference>
<dbReference type="GO" id="GO:0071111">
    <property type="term" value="F:cyclic-guanylate-specific phosphodiesterase activity"/>
    <property type="evidence" value="ECO:0007669"/>
    <property type="project" value="UniProtKB-EC"/>
</dbReference>
<comment type="cofactor">
    <cofactor evidence="1">
        <name>Mg(2+)</name>
        <dbReference type="ChEBI" id="CHEBI:18420"/>
    </cofactor>
</comment>
<dbReference type="Gene3D" id="3.20.20.450">
    <property type="entry name" value="EAL domain"/>
    <property type="match status" value="1"/>
</dbReference>
<dbReference type="InterPro" id="IPR029787">
    <property type="entry name" value="Nucleotide_cyclase"/>
</dbReference>
<sequence>MRKRTQVLSRSKGRSGKGRPQIRGKPKATQSDTGLAERIVTLFKDGILVTDLELNIVEINQAFTRVTGYTRDEALGKTPRILSSGRHGRDFYCQMWDDLNEKGHWQGIIWNRRKNGEIYPECLSIETIADTRGEPTHYLGIFSDISHQEAIKNQVHHMAYYDNLTGLPNRELFSDRLELSISQAIRERLMVALFFLDLDHFKDINDSLGHTIGDQLLSAVARRLTDTLRESDTIARFGGDEFTVILSRISDKRQVENVAKKVIATFKKPFRIDNHDIYISTSTGICLFPEHGDNCENMIRHADTAMYQAKDKGKNCYAFYTSEMGELHNNRVYLRDELRRALSEQAVSLLFQPQIDLLDNHINVIEVMPHWQHHDMGVIPPIKFIPIAEESGLIHELGSWTLDTACNQLAAWRHKFDIDLRIALKIPGILLSTGKFDTQIQRALSLYNLPKSSLELEITGSVLIEKMQEAHKSLSRISQLGVRLTIDDFGAGFTSLNYIKRYSIDKIKINRSYICDIKSSECDRLLVRTIINMGHNLSLRVIAEGIESAEQLECLEEFGCDLAQGSYISNPLNGLELEKLLARQPPGQTPLIRMGSKETDSIYKI</sequence>
<dbReference type="RefSeq" id="WP_069127295.1">
    <property type="nucleotide sequence ID" value="NZ_MARB01000025.1"/>
</dbReference>
<dbReference type="CDD" id="cd00130">
    <property type="entry name" value="PAS"/>
    <property type="match status" value="1"/>
</dbReference>
<gene>
    <name evidence="6" type="primary">gmr_20</name>
    <name evidence="6" type="ORF">CODIS_35440</name>
</gene>
<evidence type="ECO:0000256" key="1">
    <source>
        <dbReference type="ARBA" id="ARBA00001946"/>
    </source>
</evidence>
<dbReference type="Gene3D" id="3.30.450.20">
    <property type="entry name" value="PAS domain"/>
    <property type="match status" value="1"/>
</dbReference>
<dbReference type="InterPro" id="IPR035919">
    <property type="entry name" value="EAL_sf"/>
</dbReference>
<dbReference type="NCBIfam" id="TIGR00254">
    <property type="entry name" value="GGDEF"/>
    <property type="match status" value="1"/>
</dbReference>
<dbReference type="InterPro" id="IPR001633">
    <property type="entry name" value="EAL_dom"/>
</dbReference>
<dbReference type="PANTHER" id="PTHR44757:SF2">
    <property type="entry name" value="BIOFILM ARCHITECTURE MAINTENANCE PROTEIN MBAA"/>
    <property type="match status" value="1"/>
</dbReference>
<feature type="domain" description="PAS" evidence="3">
    <location>
        <begin position="35"/>
        <end position="78"/>
    </location>
</feature>
<feature type="domain" description="EAL" evidence="4">
    <location>
        <begin position="331"/>
        <end position="585"/>
    </location>
</feature>
<evidence type="ECO:0000259" key="3">
    <source>
        <dbReference type="PROSITE" id="PS50112"/>
    </source>
</evidence>
<dbReference type="Pfam" id="PF13426">
    <property type="entry name" value="PAS_9"/>
    <property type="match status" value="1"/>
</dbReference>
<dbReference type="SMART" id="SM00086">
    <property type="entry name" value="PAC"/>
    <property type="match status" value="1"/>
</dbReference>
<dbReference type="PROSITE" id="PS50887">
    <property type="entry name" value="GGDEF"/>
    <property type="match status" value="1"/>
</dbReference>
<dbReference type="SMART" id="SM00267">
    <property type="entry name" value="GGDEF"/>
    <property type="match status" value="1"/>
</dbReference>
<feature type="region of interest" description="Disordered" evidence="2">
    <location>
        <begin position="1"/>
        <end position="30"/>
    </location>
</feature>
<dbReference type="SUPFAM" id="SSF55073">
    <property type="entry name" value="Nucleotide cyclase"/>
    <property type="match status" value="1"/>
</dbReference>
<dbReference type="PROSITE" id="PS50112">
    <property type="entry name" value="PAS"/>
    <property type="match status" value="1"/>
</dbReference>
<evidence type="ECO:0000259" key="4">
    <source>
        <dbReference type="PROSITE" id="PS50883"/>
    </source>
</evidence>